<proteinExistence type="predicted"/>
<evidence type="ECO:0000313" key="2">
    <source>
        <dbReference type="Proteomes" id="UP000054544"/>
    </source>
</evidence>
<gene>
    <name evidence="1" type="ORF">H634G_11696</name>
</gene>
<organism evidence="1 2">
    <name type="scientific">Metarhizium anisopliae BRIP 53293</name>
    <dbReference type="NCBI Taxonomy" id="1291518"/>
    <lineage>
        <taxon>Eukaryota</taxon>
        <taxon>Fungi</taxon>
        <taxon>Dikarya</taxon>
        <taxon>Ascomycota</taxon>
        <taxon>Pezizomycotina</taxon>
        <taxon>Sordariomycetes</taxon>
        <taxon>Hypocreomycetidae</taxon>
        <taxon>Hypocreales</taxon>
        <taxon>Clavicipitaceae</taxon>
        <taxon>Metarhizium</taxon>
    </lineage>
</organism>
<protein>
    <submittedName>
        <fullName evidence="1">Uncharacterized protein</fullName>
    </submittedName>
</protein>
<feature type="non-terminal residue" evidence="1">
    <location>
        <position position="1"/>
    </location>
</feature>
<accession>A0A0D9NH22</accession>
<reference evidence="2" key="1">
    <citation type="journal article" date="2014" name="BMC Genomics">
        <title>The genome sequence of the biocontrol fungus Metarhizium anisopliae and comparative genomics of Metarhizium species.</title>
        <authorList>
            <person name="Pattemore J.A."/>
            <person name="Hane J.K."/>
            <person name="Williams A.H."/>
            <person name="Wilson B.A."/>
            <person name="Stodart B.J."/>
            <person name="Ash G.J."/>
        </authorList>
    </citation>
    <scope>NUCLEOTIDE SEQUENCE [LARGE SCALE GENOMIC DNA]</scope>
    <source>
        <strain evidence="2">BRIP 53293</strain>
    </source>
</reference>
<name>A0A0D9NH22_METAN</name>
<evidence type="ECO:0000313" key="1">
    <source>
        <dbReference type="EMBL" id="KJK73269.1"/>
    </source>
</evidence>
<dbReference type="Proteomes" id="UP000054544">
    <property type="component" value="Unassembled WGS sequence"/>
</dbReference>
<keyword evidence="2" id="KW-1185">Reference proteome</keyword>
<dbReference type="EMBL" id="KE385107">
    <property type="protein sequence ID" value="KJK73269.1"/>
    <property type="molecule type" value="Genomic_DNA"/>
</dbReference>
<sequence>LAVGVVEREESDPSFLWSTARLQIWRTGVSHEIHLFNVRNEIGMRDTHAFGNSVVPEL</sequence>
<dbReference type="AlphaFoldDB" id="A0A0D9NH22"/>